<dbReference type="HOGENOM" id="CLU_009583_14_2_0"/>
<gene>
    <name evidence="2" type="ORF">J421_0868</name>
</gene>
<organism evidence="2 3">
    <name type="scientific">Gemmatirosa kalamazoonensis</name>
    <dbReference type="NCBI Taxonomy" id="861299"/>
    <lineage>
        <taxon>Bacteria</taxon>
        <taxon>Pseudomonadati</taxon>
        <taxon>Gemmatimonadota</taxon>
        <taxon>Gemmatimonadia</taxon>
        <taxon>Gemmatimonadales</taxon>
        <taxon>Gemmatimonadaceae</taxon>
        <taxon>Gemmatirosa</taxon>
    </lineage>
</organism>
<dbReference type="GO" id="GO:0016757">
    <property type="term" value="F:glycosyltransferase activity"/>
    <property type="evidence" value="ECO:0007669"/>
    <property type="project" value="TreeGrafter"/>
</dbReference>
<accession>W0RDK7</accession>
<dbReference type="CDD" id="cd03801">
    <property type="entry name" value="GT4_PimA-like"/>
    <property type="match status" value="1"/>
</dbReference>
<dbReference type="eggNOG" id="COG0438">
    <property type="taxonomic scope" value="Bacteria"/>
</dbReference>
<dbReference type="KEGG" id="gba:J421_0868"/>
<name>W0RDK7_9BACT</name>
<evidence type="ECO:0000313" key="2">
    <source>
        <dbReference type="EMBL" id="AHG88405.1"/>
    </source>
</evidence>
<dbReference type="OrthoDB" id="9806653at2"/>
<reference evidence="2 3" key="1">
    <citation type="journal article" date="2014" name="Genome Announc.">
        <title>Genome Sequence and Methylome of Soil Bacterium Gemmatirosa kalamazoonensis KBS708T, a Member of the Rarely Cultivated Gemmatimonadetes Phylum.</title>
        <authorList>
            <person name="Debruyn J.M."/>
            <person name="Radosevich M."/>
            <person name="Wommack K.E."/>
            <person name="Polson S.W."/>
            <person name="Hauser L.J."/>
            <person name="Fawaz M.N."/>
            <person name="Korlach J."/>
            <person name="Tsai Y.C."/>
        </authorList>
    </citation>
    <scope>NUCLEOTIDE SEQUENCE [LARGE SCALE GENOMIC DNA]</scope>
    <source>
        <strain evidence="2 3">KBS708</strain>
    </source>
</reference>
<protein>
    <submittedName>
        <fullName evidence="2">Glycosyl transferase group 1</fullName>
    </submittedName>
</protein>
<evidence type="ECO:0000256" key="1">
    <source>
        <dbReference type="SAM" id="MobiDB-lite"/>
    </source>
</evidence>
<feature type="region of interest" description="Disordered" evidence="1">
    <location>
        <begin position="45"/>
        <end position="66"/>
    </location>
</feature>
<dbReference type="RefSeq" id="WP_025409945.1">
    <property type="nucleotide sequence ID" value="NZ_CP007128.1"/>
</dbReference>
<proteinExistence type="predicted"/>
<dbReference type="PANTHER" id="PTHR12526">
    <property type="entry name" value="GLYCOSYLTRANSFERASE"/>
    <property type="match status" value="1"/>
</dbReference>
<evidence type="ECO:0000313" key="3">
    <source>
        <dbReference type="Proteomes" id="UP000019151"/>
    </source>
</evidence>
<keyword evidence="3" id="KW-1185">Reference proteome</keyword>
<dbReference type="Pfam" id="PF13692">
    <property type="entry name" value="Glyco_trans_1_4"/>
    <property type="match status" value="1"/>
</dbReference>
<dbReference type="SUPFAM" id="SSF53756">
    <property type="entry name" value="UDP-Glycosyltransferase/glycogen phosphorylase"/>
    <property type="match status" value="1"/>
</dbReference>
<dbReference type="AlphaFoldDB" id="W0RDK7"/>
<dbReference type="Gene3D" id="3.40.50.2000">
    <property type="entry name" value="Glycogen Phosphorylase B"/>
    <property type="match status" value="2"/>
</dbReference>
<dbReference type="EMBL" id="CP007128">
    <property type="protein sequence ID" value="AHG88405.1"/>
    <property type="molecule type" value="Genomic_DNA"/>
</dbReference>
<keyword evidence="2" id="KW-0808">Transferase</keyword>
<dbReference type="Proteomes" id="UP000019151">
    <property type="component" value="Chromosome"/>
</dbReference>
<dbReference type="PANTHER" id="PTHR12526:SF636">
    <property type="entry name" value="BLL3647 PROTEIN"/>
    <property type="match status" value="1"/>
</dbReference>
<dbReference type="STRING" id="861299.J421_0868"/>
<dbReference type="InParanoid" id="W0RDK7"/>
<sequence>MKRLRPSTLWSAARARRRSLGRRIAIAAEAARRRLRERLEARFADWSPDGPTPGATSGGVPTRSAAAGPTRVGYYLWRFPLLSETFIRREMAALVEAGVPVAVVADERDDARTPDRATATMLPYAAYVLPVSYPALLAQAAGFLARRPLTFLRLALFVAVTRYDRDKSLAADARLFGKAVAVAARMRALGVGHVHSPWANANALVALVASRLMGVGFSVQARAHDLHRDDTAFALPTKFRHARFVVTNTRYNEAGVRALLPDGERAKVHRIHNGIDLADFVPLRVPNDDGVARILTVARLIEPKGLTLLLRACAALRDRGVAFRCDVIGGPEEPLYTAYRVQLGVLHRQLDLAPHVRFRGALPFAKVLDAYRTADLFVLPCVEAANGSKDITPNALIEAMAMGLPVISTRMTGIPEIVDDGCSGVLVAPGDVDALTDAMLALLDDPERRARLGVEARRAVEARFDIRTNVREYVRLFRDVC</sequence>